<sequence length="107" mass="12580">MDVQFQGIFMKYPICYTDGVTQRLVDIDFIGMYKDECYAFMARLSGEMCEKLYYCQPDIDFQKDEENEEIVDNMKEEVRGLEEVIDDGEKVDPFDIGDEDEVEVKDD</sequence>
<protein>
    <submittedName>
        <fullName evidence="1">Uncharacterized protein</fullName>
    </submittedName>
</protein>
<evidence type="ECO:0000313" key="1">
    <source>
        <dbReference type="EMBL" id="CAI9300973.1"/>
    </source>
</evidence>
<dbReference type="Proteomes" id="UP001177003">
    <property type="component" value="Chromosome 9"/>
</dbReference>
<proteinExistence type="predicted"/>
<gene>
    <name evidence="1" type="ORF">LSALG_LOCUS39563</name>
</gene>
<evidence type="ECO:0000313" key="2">
    <source>
        <dbReference type="Proteomes" id="UP001177003"/>
    </source>
</evidence>
<dbReference type="AlphaFoldDB" id="A0AA36EMC1"/>
<organism evidence="1 2">
    <name type="scientific">Lactuca saligna</name>
    <name type="common">Willowleaf lettuce</name>
    <dbReference type="NCBI Taxonomy" id="75948"/>
    <lineage>
        <taxon>Eukaryota</taxon>
        <taxon>Viridiplantae</taxon>
        <taxon>Streptophyta</taxon>
        <taxon>Embryophyta</taxon>
        <taxon>Tracheophyta</taxon>
        <taxon>Spermatophyta</taxon>
        <taxon>Magnoliopsida</taxon>
        <taxon>eudicotyledons</taxon>
        <taxon>Gunneridae</taxon>
        <taxon>Pentapetalae</taxon>
        <taxon>asterids</taxon>
        <taxon>campanulids</taxon>
        <taxon>Asterales</taxon>
        <taxon>Asteraceae</taxon>
        <taxon>Cichorioideae</taxon>
        <taxon>Cichorieae</taxon>
        <taxon>Lactucinae</taxon>
        <taxon>Lactuca</taxon>
    </lineage>
</organism>
<accession>A0AA36EMC1</accession>
<reference evidence="1" key="1">
    <citation type="submission" date="2023-04" db="EMBL/GenBank/DDBJ databases">
        <authorList>
            <person name="Vijverberg K."/>
            <person name="Xiong W."/>
            <person name="Schranz E."/>
        </authorList>
    </citation>
    <scope>NUCLEOTIDE SEQUENCE</scope>
</reference>
<dbReference type="EMBL" id="OX465085">
    <property type="protein sequence ID" value="CAI9300973.1"/>
    <property type="molecule type" value="Genomic_DNA"/>
</dbReference>
<keyword evidence="2" id="KW-1185">Reference proteome</keyword>
<name>A0AA36EMC1_LACSI</name>